<dbReference type="GO" id="GO:0000502">
    <property type="term" value="C:proteasome complex"/>
    <property type="evidence" value="ECO:0007669"/>
    <property type="project" value="UniProtKB-KW"/>
</dbReference>
<dbReference type="Pfam" id="PF18055">
    <property type="entry name" value="RPN6_N"/>
    <property type="match status" value="1"/>
</dbReference>
<dbReference type="Gene3D" id="1.25.40.570">
    <property type="match status" value="2"/>
</dbReference>
<dbReference type="SUPFAM" id="SSF46785">
    <property type="entry name" value="Winged helix' DNA-binding domain"/>
    <property type="match status" value="1"/>
</dbReference>
<dbReference type="EMBL" id="UIVT01000004">
    <property type="protein sequence ID" value="SVP94863.1"/>
    <property type="molecule type" value="Genomic_DNA"/>
</dbReference>
<name>A0A3B0MX24_THEAN</name>
<dbReference type="SMART" id="SM00753">
    <property type="entry name" value="PAM"/>
    <property type="match status" value="1"/>
</dbReference>
<dbReference type="PROSITE" id="PS50250">
    <property type="entry name" value="PCI"/>
    <property type="match status" value="1"/>
</dbReference>
<proteinExistence type="inferred from homology"/>
<reference evidence="4" key="1">
    <citation type="submission" date="2018-07" db="EMBL/GenBank/DDBJ databases">
        <authorList>
            <person name="Quirk P.G."/>
            <person name="Krulwich T.A."/>
        </authorList>
    </citation>
    <scope>NUCLEOTIDE SEQUENCE</scope>
    <source>
        <strain evidence="4">Anand</strain>
    </source>
</reference>
<dbReference type="PANTHER" id="PTHR10678">
    <property type="entry name" value="26S PROTEASOME NON-ATPASE REGULATORY SUBUNIT 11/COP9 SIGNALOSOME COMPLEX SUBUNIT 2"/>
    <property type="match status" value="1"/>
</dbReference>
<dbReference type="InterPro" id="IPR036390">
    <property type="entry name" value="WH_DNA-bd_sf"/>
</dbReference>
<sequence>MEVEEILNRFNTLNQKKSQLDDSISDKCYPGAKIGCCTYPIELMQGYVELNEAILGNDVPGSDVDGSDSKSEHKLKVLSDERVMYLCENVVYVISYYLVETGQTDSLFGFLVRNEDFFSILPQAKTAKMIRSILERLSQEVKDLNVLYKIFSIYRSWCDSKKRKFLGLRLELKLVVILILMRRFTDASKRLNALQNEVRILDDKSLLLDIYLVQSKFFLLLRNFTKMKVFVSNAKNTSTNINTPVYVTAEIDLLTGILYLCEKDYKTAYSYLFESFEGFHMSLCNAYSYLYPNLNRVKRKNLDLTKLTEGKKAQFKTDDLSLNSDKDRFSCHPTTSDISPVFFTFYNLYDYHRASDKFDPNQKLDPVGSFYLKFYSMLPVPTTDDLEVDEINDYLAEPQHHNLDIDTLVRADERKLVQALKYLMLAAVLSDQGTDLNTLLSAKNKLKYVNHLEIVMITKIGKCYKESSLVKFEQLLIEYKEVISMDPVLHHEVESLYESLLERNILRILKPYSVVQCEFIAQKLQLTPEKVEKKLAEMILDKRLNGTIDQGTRTLEIYDDVVIHPIYDDVSKSISHMTEVIETLYEKAQLAI</sequence>
<organism evidence="4">
    <name type="scientific">Theileria annulata</name>
    <dbReference type="NCBI Taxonomy" id="5874"/>
    <lineage>
        <taxon>Eukaryota</taxon>
        <taxon>Sar</taxon>
        <taxon>Alveolata</taxon>
        <taxon>Apicomplexa</taxon>
        <taxon>Aconoidasida</taxon>
        <taxon>Piroplasmida</taxon>
        <taxon>Theileriidae</taxon>
        <taxon>Theileria</taxon>
    </lineage>
</organism>
<comment type="similarity">
    <text evidence="1">Belongs to the proteasome subunit S9 family.</text>
</comment>
<protein>
    <submittedName>
        <fullName evidence="4">Proteasome subunit, putative</fullName>
    </submittedName>
</protein>
<dbReference type="VEuPathDB" id="PiroplasmaDB:TA10120"/>
<evidence type="ECO:0000256" key="2">
    <source>
        <dbReference type="ARBA" id="ARBA00022942"/>
    </source>
</evidence>
<dbReference type="EMBL" id="UIVS01000004">
    <property type="protein sequence ID" value="SVP95519.1"/>
    <property type="molecule type" value="Genomic_DNA"/>
</dbReference>
<dbReference type="SMART" id="SM00088">
    <property type="entry name" value="PINT"/>
    <property type="match status" value="1"/>
</dbReference>
<evidence type="ECO:0000256" key="1">
    <source>
        <dbReference type="ARBA" id="ARBA00007454"/>
    </source>
</evidence>
<evidence type="ECO:0000313" key="5">
    <source>
        <dbReference type="EMBL" id="SVP95519.1"/>
    </source>
</evidence>
<evidence type="ECO:0000259" key="3">
    <source>
        <dbReference type="PROSITE" id="PS50250"/>
    </source>
</evidence>
<gene>
    <name evidence="4" type="ORF">TAT_000368000</name>
    <name evidence="5" type="ORF">TAV_000368000</name>
</gene>
<dbReference type="InterPro" id="IPR000717">
    <property type="entry name" value="PCI_dom"/>
</dbReference>
<accession>A0A3B0MX24</accession>
<keyword evidence="2 4" id="KW-0647">Proteasome</keyword>
<dbReference type="Pfam" id="PF01399">
    <property type="entry name" value="PCI"/>
    <property type="match status" value="1"/>
</dbReference>
<dbReference type="InterPro" id="IPR050871">
    <property type="entry name" value="26S_Proteasome/COP9_Components"/>
</dbReference>
<dbReference type="AlphaFoldDB" id="A0A3B0MX24"/>
<dbReference type="InterPro" id="IPR040773">
    <property type="entry name" value="Rpn6_N"/>
</dbReference>
<evidence type="ECO:0000313" key="4">
    <source>
        <dbReference type="EMBL" id="SVP94863.1"/>
    </source>
</evidence>
<feature type="domain" description="PCI" evidence="3">
    <location>
        <begin position="397"/>
        <end position="562"/>
    </location>
</feature>